<dbReference type="EMBL" id="KZ613970">
    <property type="protein sequence ID" value="PMD29877.1"/>
    <property type="molecule type" value="Genomic_DNA"/>
</dbReference>
<organism evidence="2 3">
    <name type="scientific">Hyaloscypha variabilis (strain UAMH 11265 / GT02V1 / F)</name>
    <name type="common">Meliniomyces variabilis</name>
    <dbReference type="NCBI Taxonomy" id="1149755"/>
    <lineage>
        <taxon>Eukaryota</taxon>
        <taxon>Fungi</taxon>
        <taxon>Dikarya</taxon>
        <taxon>Ascomycota</taxon>
        <taxon>Pezizomycotina</taxon>
        <taxon>Leotiomycetes</taxon>
        <taxon>Helotiales</taxon>
        <taxon>Hyaloscyphaceae</taxon>
        <taxon>Hyaloscypha</taxon>
        <taxon>Hyaloscypha variabilis</taxon>
    </lineage>
</organism>
<dbReference type="AlphaFoldDB" id="A0A2J6QUD8"/>
<accession>A0A2J6QUD8</accession>
<name>A0A2J6QUD8_HYAVF</name>
<evidence type="ECO:0000313" key="2">
    <source>
        <dbReference type="EMBL" id="PMD29877.1"/>
    </source>
</evidence>
<sequence length="198" mass="23261">MTSNSVLLFKLIASGARILCDTLLVVFEAEGEDPSAIALSELVSRGRLYFFLRFLKLDTRLRNEEGEEPSAVALPELIPSRRLYFFLKLASDSSVKAPGPLNMGWQRLRMNEMLRLVRMGVLVRSLDLLTLLVHMVLLEKKKLEYERLREQKRRFKAEMQLLDLQQRREEQELAQMQEDLGRSNKRFCSTRFCWVRFY</sequence>
<keyword evidence="3" id="KW-1185">Reference proteome</keyword>
<dbReference type="STRING" id="1149755.A0A2J6QUD8"/>
<evidence type="ECO:0000256" key="1">
    <source>
        <dbReference type="SAM" id="Coils"/>
    </source>
</evidence>
<protein>
    <submittedName>
        <fullName evidence="2">Uncharacterized protein</fullName>
    </submittedName>
</protein>
<dbReference type="Proteomes" id="UP000235786">
    <property type="component" value="Unassembled WGS sequence"/>
</dbReference>
<feature type="coiled-coil region" evidence="1">
    <location>
        <begin position="138"/>
        <end position="186"/>
    </location>
</feature>
<evidence type="ECO:0000313" key="3">
    <source>
        <dbReference type="Proteomes" id="UP000235786"/>
    </source>
</evidence>
<gene>
    <name evidence="2" type="ORF">L207DRAFT_538340</name>
</gene>
<proteinExistence type="predicted"/>
<reference evidence="2 3" key="1">
    <citation type="submission" date="2016-04" db="EMBL/GenBank/DDBJ databases">
        <title>A degradative enzymes factory behind the ericoid mycorrhizal symbiosis.</title>
        <authorList>
            <consortium name="DOE Joint Genome Institute"/>
            <person name="Martino E."/>
            <person name="Morin E."/>
            <person name="Grelet G."/>
            <person name="Kuo A."/>
            <person name="Kohler A."/>
            <person name="Daghino S."/>
            <person name="Barry K."/>
            <person name="Choi C."/>
            <person name="Cichocki N."/>
            <person name="Clum A."/>
            <person name="Copeland A."/>
            <person name="Hainaut M."/>
            <person name="Haridas S."/>
            <person name="Labutti K."/>
            <person name="Lindquist E."/>
            <person name="Lipzen A."/>
            <person name="Khouja H.-R."/>
            <person name="Murat C."/>
            <person name="Ohm R."/>
            <person name="Olson A."/>
            <person name="Spatafora J."/>
            <person name="Veneault-Fourrey C."/>
            <person name="Henrissat B."/>
            <person name="Grigoriev I."/>
            <person name="Martin F."/>
            <person name="Perotto S."/>
        </authorList>
    </citation>
    <scope>NUCLEOTIDE SEQUENCE [LARGE SCALE GENOMIC DNA]</scope>
    <source>
        <strain evidence="2 3">F</strain>
    </source>
</reference>
<keyword evidence="1" id="KW-0175">Coiled coil</keyword>